<dbReference type="Pfam" id="PF04191">
    <property type="entry name" value="PEMT"/>
    <property type="match status" value="1"/>
</dbReference>
<dbReference type="Gene3D" id="1.20.120.1630">
    <property type="match status" value="1"/>
</dbReference>
<keyword evidence="6" id="KW-0808">Transferase</keyword>
<dbReference type="RefSeq" id="WP_243835808.1">
    <property type="nucleotide sequence ID" value="NZ_SOBW01000008.1"/>
</dbReference>
<feature type="transmembrane region" description="Helical" evidence="5">
    <location>
        <begin position="12"/>
        <end position="30"/>
    </location>
</feature>
<proteinExistence type="predicted"/>
<organism evidence="6 7">
    <name type="scientific">Gelidibacter sediminis</name>
    <dbReference type="NCBI Taxonomy" id="1608710"/>
    <lineage>
        <taxon>Bacteria</taxon>
        <taxon>Pseudomonadati</taxon>
        <taxon>Bacteroidota</taxon>
        <taxon>Flavobacteriia</taxon>
        <taxon>Flavobacteriales</taxon>
        <taxon>Flavobacteriaceae</taxon>
        <taxon>Gelidibacter</taxon>
    </lineage>
</organism>
<evidence type="ECO:0000256" key="3">
    <source>
        <dbReference type="ARBA" id="ARBA00022989"/>
    </source>
</evidence>
<evidence type="ECO:0000313" key="7">
    <source>
        <dbReference type="Proteomes" id="UP000294689"/>
    </source>
</evidence>
<dbReference type="Proteomes" id="UP000294689">
    <property type="component" value="Unassembled WGS sequence"/>
</dbReference>
<keyword evidence="2 5" id="KW-0812">Transmembrane</keyword>
<evidence type="ECO:0000256" key="1">
    <source>
        <dbReference type="ARBA" id="ARBA00004127"/>
    </source>
</evidence>
<comment type="subcellular location">
    <subcellularLocation>
        <location evidence="1">Endomembrane system</location>
        <topology evidence="1">Multi-pass membrane protein</topology>
    </subcellularLocation>
</comment>
<reference evidence="6 7" key="1">
    <citation type="submission" date="2019-03" db="EMBL/GenBank/DDBJ databases">
        <title>Genomic Encyclopedia of Archaeal and Bacterial Type Strains, Phase II (KMG-II): from individual species to whole genera.</title>
        <authorList>
            <person name="Goeker M."/>
        </authorList>
    </citation>
    <scope>NUCLEOTIDE SEQUENCE [LARGE SCALE GENOMIC DNA]</scope>
    <source>
        <strain evidence="6 7">DSM 28135</strain>
    </source>
</reference>
<keyword evidence="3 5" id="KW-1133">Transmembrane helix</keyword>
<feature type="transmembrane region" description="Helical" evidence="5">
    <location>
        <begin position="37"/>
        <end position="60"/>
    </location>
</feature>
<evidence type="ECO:0000313" key="6">
    <source>
        <dbReference type="EMBL" id="TDU40464.1"/>
    </source>
</evidence>
<keyword evidence="7" id="KW-1185">Reference proteome</keyword>
<sequence>MSLKTPIKDYGFVVIQLLLFVAYILPLKLYEIQLPEWLRYSGLFVLSMGVILGIVATLQLNTKLSPFPSPVEDGKLITTGAFRISRHPIYTALLFSGLGYALYNLSLYQMLITGFLLLLFYYKSDYEETLLMRKYPEYNTYKKSTRRFI</sequence>
<comment type="caution">
    <text evidence="6">The sequence shown here is derived from an EMBL/GenBank/DDBJ whole genome shotgun (WGS) entry which is preliminary data.</text>
</comment>
<protein>
    <submittedName>
        <fullName evidence="6">Protein-S-isoprenylcysteine O-methyltransferase Ste14</fullName>
    </submittedName>
</protein>
<dbReference type="GO" id="GO:0008168">
    <property type="term" value="F:methyltransferase activity"/>
    <property type="evidence" value="ECO:0007669"/>
    <property type="project" value="UniProtKB-KW"/>
</dbReference>
<feature type="transmembrane region" description="Helical" evidence="5">
    <location>
        <begin position="100"/>
        <end position="122"/>
    </location>
</feature>
<dbReference type="PANTHER" id="PTHR43847:SF1">
    <property type="entry name" value="BLL3993 PROTEIN"/>
    <property type="match status" value="1"/>
</dbReference>
<name>A0A4R7PZJ0_9FLAO</name>
<dbReference type="PANTHER" id="PTHR43847">
    <property type="entry name" value="BLL3993 PROTEIN"/>
    <property type="match status" value="1"/>
</dbReference>
<dbReference type="GO" id="GO:0032259">
    <property type="term" value="P:methylation"/>
    <property type="evidence" value="ECO:0007669"/>
    <property type="project" value="UniProtKB-KW"/>
</dbReference>
<accession>A0A4R7PZJ0</accession>
<dbReference type="AlphaFoldDB" id="A0A4R7PZJ0"/>
<dbReference type="GO" id="GO:0012505">
    <property type="term" value="C:endomembrane system"/>
    <property type="evidence" value="ECO:0007669"/>
    <property type="project" value="UniProtKB-SubCell"/>
</dbReference>
<gene>
    <name evidence="6" type="ORF">BXY82_2513</name>
</gene>
<evidence type="ECO:0000256" key="5">
    <source>
        <dbReference type="SAM" id="Phobius"/>
    </source>
</evidence>
<evidence type="ECO:0000256" key="2">
    <source>
        <dbReference type="ARBA" id="ARBA00022692"/>
    </source>
</evidence>
<keyword evidence="6" id="KW-0489">Methyltransferase</keyword>
<dbReference type="EMBL" id="SOBW01000008">
    <property type="protein sequence ID" value="TDU40464.1"/>
    <property type="molecule type" value="Genomic_DNA"/>
</dbReference>
<dbReference type="InterPro" id="IPR007318">
    <property type="entry name" value="Phopholipid_MeTrfase"/>
</dbReference>
<keyword evidence="4 5" id="KW-0472">Membrane</keyword>
<evidence type="ECO:0000256" key="4">
    <source>
        <dbReference type="ARBA" id="ARBA00023136"/>
    </source>
</evidence>
<dbReference type="InterPro" id="IPR052527">
    <property type="entry name" value="Metal_cation-efflux_comp"/>
</dbReference>